<keyword evidence="2" id="KW-1185">Reference proteome</keyword>
<comment type="caution">
    <text evidence="1">The sequence shown here is derived from an EMBL/GenBank/DDBJ whole genome shotgun (WGS) entry which is preliminary data.</text>
</comment>
<protein>
    <submittedName>
        <fullName evidence="1">Uncharacterized protein</fullName>
    </submittedName>
</protein>
<reference evidence="1 2" key="1">
    <citation type="journal article" date="2022" name="DNA Res.">
        <title>Chromosomal-level genome assembly of the orchid tree Bauhinia variegata (Leguminosae; Cercidoideae) supports the allotetraploid origin hypothesis of Bauhinia.</title>
        <authorList>
            <person name="Zhong Y."/>
            <person name="Chen Y."/>
            <person name="Zheng D."/>
            <person name="Pang J."/>
            <person name="Liu Y."/>
            <person name="Luo S."/>
            <person name="Meng S."/>
            <person name="Qian L."/>
            <person name="Wei D."/>
            <person name="Dai S."/>
            <person name="Zhou R."/>
        </authorList>
    </citation>
    <scope>NUCLEOTIDE SEQUENCE [LARGE SCALE GENOMIC DNA]</scope>
    <source>
        <strain evidence="1">BV-YZ2020</strain>
    </source>
</reference>
<sequence length="302" mass="35220">MGDVSSENLGIKDVTMREKMLEEIDIVLHSAACTKFDERAKEHGWPNTYVFTKAMGEMLVGHMKENLPVIILRPTIVTSTYKEPFPGWIEGARTIDSFANAYGRRNLTCFPGDIKTVLDVMPADMVVNEMIVAMVATSNCQCYDNIYHVGSSVRNPVRYENLRDYMYRYLTEKPWEDKDGKSIKVGSMSILDMAGFQRCMFIRFLLPTKVLKLLNTIFCKYFQKMYIEFNRKIQIVMRLADLYKPYLFFRGAFDDVNMEKLRMTARHGGVDEDLFSFDPKMIEWEDYFMNIHFPGTVKFIFK</sequence>
<organism evidence="1 2">
    <name type="scientific">Bauhinia variegata</name>
    <name type="common">Purple orchid tree</name>
    <name type="synonym">Phanera variegata</name>
    <dbReference type="NCBI Taxonomy" id="167791"/>
    <lineage>
        <taxon>Eukaryota</taxon>
        <taxon>Viridiplantae</taxon>
        <taxon>Streptophyta</taxon>
        <taxon>Embryophyta</taxon>
        <taxon>Tracheophyta</taxon>
        <taxon>Spermatophyta</taxon>
        <taxon>Magnoliopsida</taxon>
        <taxon>eudicotyledons</taxon>
        <taxon>Gunneridae</taxon>
        <taxon>Pentapetalae</taxon>
        <taxon>rosids</taxon>
        <taxon>fabids</taxon>
        <taxon>Fabales</taxon>
        <taxon>Fabaceae</taxon>
        <taxon>Cercidoideae</taxon>
        <taxon>Cercideae</taxon>
        <taxon>Bauhiniinae</taxon>
        <taxon>Bauhinia</taxon>
    </lineage>
</organism>
<proteinExistence type="predicted"/>
<dbReference type="Proteomes" id="UP000828941">
    <property type="component" value="Chromosome 11"/>
</dbReference>
<evidence type="ECO:0000313" key="1">
    <source>
        <dbReference type="EMBL" id="KAI4313515.1"/>
    </source>
</evidence>
<dbReference type="EMBL" id="CM039436">
    <property type="protein sequence ID" value="KAI4313515.1"/>
    <property type="molecule type" value="Genomic_DNA"/>
</dbReference>
<name>A0ACB9LQB8_BAUVA</name>
<accession>A0ACB9LQB8</accession>
<gene>
    <name evidence="1" type="ORF">L6164_026490</name>
</gene>
<evidence type="ECO:0000313" key="2">
    <source>
        <dbReference type="Proteomes" id="UP000828941"/>
    </source>
</evidence>